<dbReference type="Gene3D" id="1.25.40.10">
    <property type="entry name" value="Tetratricopeptide repeat domain"/>
    <property type="match status" value="1"/>
</dbReference>
<organism evidence="1 2">
    <name type="scientific">Tetracentron sinense</name>
    <name type="common">Spur-leaf</name>
    <dbReference type="NCBI Taxonomy" id="13715"/>
    <lineage>
        <taxon>Eukaryota</taxon>
        <taxon>Viridiplantae</taxon>
        <taxon>Streptophyta</taxon>
        <taxon>Embryophyta</taxon>
        <taxon>Tracheophyta</taxon>
        <taxon>Spermatophyta</taxon>
        <taxon>Magnoliopsida</taxon>
        <taxon>Trochodendrales</taxon>
        <taxon>Trochodendraceae</taxon>
        <taxon>Tetracentron</taxon>
    </lineage>
</organism>
<dbReference type="PANTHER" id="PTHR47337">
    <property type="entry name" value="TETRATRICOPEPTIDE REPEAT (TPR)-LIKE SUPERFAMILY PROTEIN"/>
    <property type="match status" value="1"/>
</dbReference>
<comment type="caution">
    <text evidence="1">The sequence shown here is derived from an EMBL/GenBank/DDBJ whole genome shotgun (WGS) entry which is preliminary data.</text>
</comment>
<dbReference type="EMBL" id="JABCRI010000012">
    <property type="protein sequence ID" value="KAF8397072.1"/>
    <property type="molecule type" value="Genomic_DNA"/>
</dbReference>
<reference evidence="1 2" key="1">
    <citation type="submission" date="2020-04" db="EMBL/GenBank/DDBJ databases">
        <title>Plant Genome Project.</title>
        <authorList>
            <person name="Zhang R.-G."/>
        </authorList>
    </citation>
    <scope>NUCLEOTIDE SEQUENCE [LARGE SCALE GENOMIC DNA]</scope>
    <source>
        <strain evidence="1">YNK0</strain>
        <tissue evidence="1">Leaf</tissue>
    </source>
</reference>
<keyword evidence="2" id="KW-1185">Reference proteome</keyword>
<dbReference type="OrthoDB" id="1926212at2759"/>
<evidence type="ECO:0000313" key="1">
    <source>
        <dbReference type="EMBL" id="KAF8397072.1"/>
    </source>
</evidence>
<protein>
    <submittedName>
        <fullName evidence="1">Uncharacterized protein</fullName>
    </submittedName>
</protein>
<gene>
    <name evidence="1" type="ORF">HHK36_018710</name>
</gene>
<proteinExistence type="predicted"/>
<sequence length="242" mass="27627">MEKLKSMVPSTLKRMISESTQDDLPSTSSSLIDFFLPLQQFQDVVRDLTDPKTALFGKHKDAALDSKHKGNECFSIGDYAKALSFYSQEQALRFAPMGADDVDANLVATLYVNRACSLHLGNIEKLCKKRNTFSFPLSARVGLLSGMGQTRKTIADPLIEKFPVVSKSLQRLRRKRQRYWERVHSRSKEDYPLEENQAPVRLPYPEKTPLSSRGLSLFSDSLYQTSSREQHRLQKRKVLILE</sequence>
<dbReference type="PANTHER" id="PTHR47337:SF1">
    <property type="entry name" value="TETRATRICOPEPTIDE REPEAT (TPR)-LIKE SUPERFAMILY PROTEIN"/>
    <property type="match status" value="1"/>
</dbReference>
<evidence type="ECO:0000313" key="2">
    <source>
        <dbReference type="Proteomes" id="UP000655225"/>
    </source>
</evidence>
<dbReference type="InterPro" id="IPR011990">
    <property type="entry name" value="TPR-like_helical_dom_sf"/>
</dbReference>
<dbReference type="AlphaFoldDB" id="A0A834Z4W0"/>
<name>A0A834Z4W0_TETSI</name>
<accession>A0A834Z4W0</accession>
<dbReference type="Proteomes" id="UP000655225">
    <property type="component" value="Unassembled WGS sequence"/>
</dbReference>